<gene>
    <name evidence="7" type="ORF">FHR19_001618</name>
</gene>
<dbReference type="InterPro" id="IPR007863">
    <property type="entry name" value="Peptidase_M16_C"/>
</dbReference>
<dbReference type="Pfam" id="PF05193">
    <property type="entry name" value="Peptidase_M16_C"/>
    <property type="match status" value="2"/>
</dbReference>
<feature type="domain" description="Peptidase M16 C-terminal" evidence="6">
    <location>
        <begin position="673"/>
        <end position="849"/>
    </location>
</feature>
<proteinExistence type="inferred from homology"/>
<feature type="chain" id="PRO_5030825856" evidence="4">
    <location>
        <begin position="21"/>
        <end position="948"/>
    </location>
</feature>
<comment type="similarity">
    <text evidence="1">Belongs to the peptidase M16 family.</text>
</comment>
<evidence type="ECO:0000313" key="7">
    <source>
        <dbReference type="EMBL" id="MBB5698273.1"/>
    </source>
</evidence>
<dbReference type="InterPro" id="IPR050361">
    <property type="entry name" value="MPP/UQCRC_Complex"/>
</dbReference>
<sequence>MRSFLMIGAALSALSTPLLARPADPAPAPVADLIKSVDIPYETFTLKNGLRVLVHTDRKAPVVAVSVWYDVGSKHEPKGKTGFAHLFEHLMFNGTENSPGDFFDPLRSAGATDFNGTTSFDRTNYFETVPRAALDRVLFMESDRMGYLLGAVTQGVLDEQRGVVQNEKRQGDNQPYGLVRYKSVEGLFPVGHPYHHSTIGSMADLSAASLADVKTWFRSYYGPNNAVVALAGDIDVATARPLMEKYFGGIPAGPKVVAPDAPVPTLPAPVSETITDRVATTRLYRYWAVPGLRDGDSALLDVAAGALGGLASSRLDTELVRKQKVAVSVSAYNQSFTQVGIFGVTMDVAPGTDRKVAEAALDKAIADYLATGPTADEVKRIATTAIAGRLAGLESVGGGGGKAGTLASGLIFAGDPDYYKKELAELAAATPAAVKAVTTKWLSRPVYSLAVVPGKREAYAEVGGAPAATPGNNAAPQPANAEGPAKGTRGALPAVGEVRDIAFPKVERTRLSNGIELVYARQAALPVTRAVMSFDAGIVADPADKLGLGSLTLALMDEGTKTRDALALAEAQERLGAQISTSNDADRARVGVFAPSVNLKGAVALMGDVVRNPAFAPTEIERVRGQTLARIAAETTSPQGLSARALPPLVYGTASPYAKLAAGTGDPAAVKAATRADLIAYQQAWLRPDKAKVFVVSDRPLPEVKAAFDAAFGDWRAGGPAGTKPAVAAGATATPRIVLIDRPDSPQSLIAAGQLTPLDARADLLPVLTANEVLGSGFLSRINMDLREAKGWSYGVRGGFSRMEGAVPYTINAPVQADKTGPAIAALRDQIGGFLTTKGVTPVEFTRTIDGETRELAGTFETSASVLTAMETNDLYGRPDDYYDTIAQKYRALTAPQLDAAARRAIDPNRFVWVVVGDAAKVRGQLDSLGLPVEVVESGAAPARAAAN</sequence>
<evidence type="ECO:0000256" key="2">
    <source>
        <dbReference type="ARBA" id="ARBA00023049"/>
    </source>
</evidence>
<feature type="signal peptide" evidence="4">
    <location>
        <begin position="1"/>
        <end position="20"/>
    </location>
</feature>
<evidence type="ECO:0000256" key="4">
    <source>
        <dbReference type="SAM" id="SignalP"/>
    </source>
</evidence>
<reference evidence="7 8" key="1">
    <citation type="submission" date="2020-08" db="EMBL/GenBank/DDBJ databases">
        <title>Genomic Encyclopedia of Type Strains, Phase IV (KMG-IV): sequencing the most valuable type-strain genomes for metagenomic binning, comparative biology and taxonomic classification.</title>
        <authorList>
            <person name="Goeker M."/>
        </authorList>
    </citation>
    <scope>NUCLEOTIDE SEQUENCE [LARGE SCALE GENOMIC DNA]</scope>
    <source>
        <strain evidence="7 8">DSM 27244</strain>
    </source>
</reference>
<keyword evidence="4" id="KW-0732">Signal</keyword>
<feature type="domain" description="Peptidase M16 N-terminal" evidence="5">
    <location>
        <begin position="529"/>
        <end position="641"/>
    </location>
</feature>
<keyword evidence="2" id="KW-0378">Hydrolase</keyword>
<dbReference type="AlphaFoldDB" id="A0A7W9APP8"/>
<feature type="compositionally biased region" description="Low complexity" evidence="3">
    <location>
        <begin position="469"/>
        <end position="485"/>
    </location>
</feature>
<name>A0A7W9APP8_9SPHN</name>
<comment type="caution">
    <text evidence="7">The sequence shown here is derived from an EMBL/GenBank/DDBJ whole genome shotgun (WGS) entry which is preliminary data.</text>
</comment>
<evidence type="ECO:0000259" key="5">
    <source>
        <dbReference type="Pfam" id="PF00675"/>
    </source>
</evidence>
<evidence type="ECO:0000256" key="1">
    <source>
        <dbReference type="ARBA" id="ARBA00007261"/>
    </source>
</evidence>
<feature type="region of interest" description="Disordered" evidence="3">
    <location>
        <begin position="469"/>
        <end position="490"/>
    </location>
</feature>
<evidence type="ECO:0000313" key="8">
    <source>
        <dbReference type="Proteomes" id="UP000557739"/>
    </source>
</evidence>
<dbReference type="GO" id="GO:0046872">
    <property type="term" value="F:metal ion binding"/>
    <property type="evidence" value="ECO:0007669"/>
    <property type="project" value="InterPro"/>
</dbReference>
<evidence type="ECO:0000259" key="6">
    <source>
        <dbReference type="Pfam" id="PF05193"/>
    </source>
</evidence>
<dbReference type="InterPro" id="IPR011765">
    <property type="entry name" value="Pept_M16_N"/>
</dbReference>
<dbReference type="EMBL" id="JACIJJ010000002">
    <property type="protein sequence ID" value="MBB5698273.1"/>
    <property type="molecule type" value="Genomic_DNA"/>
</dbReference>
<dbReference type="PANTHER" id="PTHR11851:SF49">
    <property type="entry name" value="MITOCHONDRIAL-PROCESSING PEPTIDASE SUBUNIT ALPHA"/>
    <property type="match status" value="1"/>
</dbReference>
<accession>A0A7W9APP8</accession>
<dbReference type="Pfam" id="PF00675">
    <property type="entry name" value="Peptidase_M16"/>
    <property type="match status" value="2"/>
</dbReference>
<feature type="domain" description="Peptidase M16 N-terminal" evidence="5">
    <location>
        <begin position="51"/>
        <end position="142"/>
    </location>
</feature>
<organism evidence="7 8">
    <name type="scientific">Sphingomonas yantingensis</name>
    <dbReference type="NCBI Taxonomy" id="1241761"/>
    <lineage>
        <taxon>Bacteria</taxon>
        <taxon>Pseudomonadati</taxon>
        <taxon>Pseudomonadota</taxon>
        <taxon>Alphaproteobacteria</taxon>
        <taxon>Sphingomonadales</taxon>
        <taxon>Sphingomonadaceae</taxon>
        <taxon>Sphingomonas</taxon>
    </lineage>
</organism>
<keyword evidence="2" id="KW-0645">Protease</keyword>
<evidence type="ECO:0000256" key="3">
    <source>
        <dbReference type="SAM" id="MobiDB-lite"/>
    </source>
</evidence>
<keyword evidence="8" id="KW-1185">Reference proteome</keyword>
<dbReference type="InterPro" id="IPR011249">
    <property type="entry name" value="Metalloenz_LuxS/M16"/>
</dbReference>
<feature type="domain" description="Peptidase M16 C-terminal" evidence="6">
    <location>
        <begin position="209"/>
        <end position="382"/>
    </location>
</feature>
<keyword evidence="2" id="KW-0482">Metalloprotease</keyword>
<dbReference type="SUPFAM" id="SSF63411">
    <property type="entry name" value="LuxS/MPP-like metallohydrolase"/>
    <property type="match status" value="4"/>
</dbReference>
<dbReference type="Gene3D" id="3.30.830.10">
    <property type="entry name" value="Metalloenzyme, LuxS/M16 peptidase-like"/>
    <property type="match status" value="4"/>
</dbReference>
<protein>
    <submittedName>
        <fullName evidence="7">Putative Zn-dependent peptidase</fullName>
    </submittedName>
</protein>
<dbReference type="Proteomes" id="UP000557739">
    <property type="component" value="Unassembled WGS sequence"/>
</dbReference>
<dbReference type="PANTHER" id="PTHR11851">
    <property type="entry name" value="METALLOPROTEASE"/>
    <property type="match status" value="1"/>
</dbReference>